<evidence type="ECO:0000313" key="1">
    <source>
        <dbReference type="EMBL" id="CAG1860023.1"/>
    </source>
</evidence>
<dbReference type="Proteomes" id="UP000012960">
    <property type="component" value="Unplaced"/>
</dbReference>
<dbReference type="AlphaFoldDB" id="A0A804HW32"/>
<evidence type="ECO:0000313" key="2">
    <source>
        <dbReference type="EnsemblPlants" id="Ma01_p19600.1"/>
    </source>
</evidence>
<proteinExistence type="predicted"/>
<dbReference type="InParanoid" id="A0A804HW32"/>
<dbReference type="EMBL" id="HG996466">
    <property type="protein sequence ID" value="CAG1860023.1"/>
    <property type="molecule type" value="Genomic_DNA"/>
</dbReference>
<gene>
    <name evidence="1" type="ORF">GSMUA_303190.1</name>
</gene>
<accession>A0A804HW32</accession>
<keyword evidence="3" id="KW-1185">Reference proteome</keyword>
<protein>
    <submittedName>
        <fullName evidence="1">(wild Malaysian banana) hypothetical protein</fullName>
    </submittedName>
</protein>
<sequence>MTDLCDFFQLQASVGFEKTIQHPAEHLVENGTKGITKHKEIRKFHFPSRDR</sequence>
<dbReference type="EnsemblPlants" id="Ma01_t19600.1">
    <property type="protein sequence ID" value="Ma01_p19600.1"/>
    <property type="gene ID" value="Ma01_g19600"/>
</dbReference>
<reference evidence="1" key="1">
    <citation type="submission" date="2021-03" db="EMBL/GenBank/DDBJ databases">
        <authorList>
            <consortium name="Genoscope - CEA"/>
            <person name="William W."/>
        </authorList>
    </citation>
    <scope>NUCLEOTIDE SEQUENCE</scope>
    <source>
        <strain evidence="1">Doubled-haploid Pahang</strain>
    </source>
</reference>
<evidence type="ECO:0000313" key="3">
    <source>
        <dbReference type="Proteomes" id="UP000012960"/>
    </source>
</evidence>
<reference evidence="2" key="2">
    <citation type="submission" date="2021-05" db="UniProtKB">
        <authorList>
            <consortium name="EnsemblPlants"/>
        </authorList>
    </citation>
    <scope>IDENTIFICATION</scope>
    <source>
        <strain evidence="2">subsp. malaccensis</strain>
    </source>
</reference>
<dbReference type="Gramene" id="Ma01_t19600.1">
    <property type="protein sequence ID" value="Ma01_p19600.1"/>
    <property type="gene ID" value="Ma01_g19600"/>
</dbReference>
<name>A0A804HW32_MUSAM</name>
<organism evidence="2 3">
    <name type="scientific">Musa acuminata subsp. malaccensis</name>
    <name type="common">Wild banana</name>
    <name type="synonym">Musa malaccensis</name>
    <dbReference type="NCBI Taxonomy" id="214687"/>
    <lineage>
        <taxon>Eukaryota</taxon>
        <taxon>Viridiplantae</taxon>
        <taxon>Streptophyta</taxon>
        <taxon>Embryophyta</taxon>
        <taxon>Tracheophyta</taxon>
        <taxon>Spermatophyta</taxon>
        <taxon>Magnoliopsida</taxon>
        <taxon>Liliopsida</taxon>
        <taxon>Zingiberales</taxon>
        <taxon>Musaceae</taxon>
        <taxon>Musa</taxon>
    </lineage>
</organism>